<dbReference type="EMBL" id="FUEG01000027">
    <property type="protein sequence ID" value="SJL15205.1"/>
    <property type="molecule type" value="Genomic_DNA"/>
</dbReference>
<dbReference type="InterPro" id="IPR036322">
    <property type="entry name" value="WD40_repeat_dom_sf"/>
</dbReference>
<dbReference type="AlphaFoldDB" id="A0A284S2I0"/>
<evidence type="ECO:0000256" key="3">
    <source>
        <dbReference type="PROSITE-ProRule" id="PRU00221"/>
    </source>
</evidence>
<feature type="repeat" description="WD" evidence="3">
    <location>
        <begin position="29"/>
        <end position="70"/>
    </location>
</feature>
<keyword evidence="5" id="KW-1185">Reference proteome</keyword>
<sequence>MVSLLHHIHEFLESWLASPEERYRMVTELTGSSASVNCLSFSSDRELLASGDDAESTHIYDTHTAKRVQLIQNPSESWGQISSITWLPSLNWSSGSLALSFGTGRGVVAVYKRAKNSRKFQEALHLSPFPSSDSVEALSYDPHDMQLVISSQHGEIKLYELDRSSWTLNIVWATKLKNTIPWSLRFIDEGRQLIVFCLESKEMLCVVTEDGKPTTKWSRILRSPIGSAALYKGRHLLVDNLKSGFDLYVFPHSSTSQSFYVPMSLERSIIKDAVFAEDGQMVVCGSDHGVAYVFSRSDGGKKPLQTLYHGKDRDYLQALDATTVSDRHIVATGSSGKNGSVLLWEKPVKQLSRTERDLADTKDKIQLLIFAFIVWVLWPYLPALSNVLDWLLSFVKDILEDDDDVDDDDVKIISKPPGESGRSISGGYNLEQAMSWADTIYQQNALLTMFIVKHLVDLEPGEPSSVKASMNSRSFVML</sequence>
<organism evidence="4 5">
    <name type="scientific">Armillaria ostoyae</name>
    <name type="common">Armillaria root rot fungus</name>
    <dbReference type="NCBI Taxonomy" id="47428"/>
    <lineage>
        <taxon>Eukaryota</taxon>
        <taxon>Fungi</taxon>
        <taxon>Dikarya</taxon>
        <taxon>Basidiomycota</taxon>
        <taxon>Agaricomycotina</taxon>
        <taxon>Agaricomycetes</taxon>
        <taxon>Agaricomycetidae</taxon>
        <taxon>Agaricales</taxon>
        <taxon>Marasmiineae</taxon>
        <taxon>Physalacriaceae</taxon>
        <taxon>Armillaria</taxon>
    </lineage>
</organism>
<dbReference type="InterPro" id="IPR001680">
    <property type="entry name" value="WD40_rpt"/>
</dbReference>
<keyword evidence="1 3" id="KW-0853">WD repeat</keyword>
<dbReference type="OrthoDB" id="3238562at2759"/>
<evidence type="ECO:0000256" key="1">
    <source>
        <dbReference type="ARBA" id="ARBA00022574"/>
    </source>
</evidence>
<accession>A0A284S2I0</accession>
<dbReference type="Proteomes" id="UP000219338">
    <property type="component" value="Unassembled WGS sequence"/>
</dbReference>
<evidence type="ECO:0000313" key="4">
    <source>
        <dbReference type="EMBL" id="SJL15205.1"/>
    </source>
</evidence>
<evidence type="ECO:0000313" key="5">
    <source>
        <dbReference type="Proteomes" id="UP000219338"/>
    </source>
</evidence>
<gene>
    <name evidence="4" type="ORF">ARMOST_18691</name>
</gene>
<dbReference type="STRING" id="47428.A0A284S2I0"/>
<keyword evidence="2" id="KW-0677">Repeat</keyword>
<dbReference type="SUPFAM" id="SSF50978">
    <property type="entry name" value="WD40 repeat-like"/>
    <property type="match status" value="1"/>
</dbReference>
<evidence type="ECO:0000256" key="2">
    <source>
        <dbReference type="ARBA" id="ARBA00022737"/>
    </source>
</evidence>
<dbReference type="Pfam" id="PF00400">
    <property type="entry name" value="WD40"/>
    <property type="match status" value="1"/>
</dbReference>
<reference evidence="5" key="1">
    <citation type="journal article" date="2017" name="Nat. Ecol. Evol.">
        <title>Genome expansion and lineage-specific genetic innovations in the forest pathogenic fungi Armillaria.</title>
        <authorList>
            <person name="Sipos G."/>
            <person name="Prasanna A.N."/>
            <person name="Walter M.C."/>
            <person name="O'Connor E."/>
            <person name="Balint B."/>
            <person name="Krizsan K."/>
            <person name="Kiss B."/>
            <person name="Hess J."/>
            <person name="Varga T."/>
            <person name="Slot J."/>
            <person name="Riley R."/>
            <person name="Boka B."/>
            <person name="Rigling D."/>
            <person name="Barry K."/>
            <person name="Lee J."/>
            <person name="Mihaltcheva S."/>
            <person name="LaButti K."/>
            <person name="Lipzen A."/>
            <person name="Waldron R."/>
            <person name="Moloney N.M."/>
            <person name="Sperisen C."/>
            <person name="Kredics L."/>
            <person name="Vagvoelgyi C."/>
            <person name="Patrignani A."/>
            <person name="Fitzpatrick D."/>
            <person name="Nagy I."/>
            <person name="Doyle S."/>
            <person name="Anderson J.B."/>
            <person name="Grigoriev I.V."/>
            <person name="Gueldener U."/>
            <person name="Muensterkoetter M."/>
            <person name="Nagy L.G."/>
        </authorList>
    </citation>
    <scope>NUCLEOTIDE SEQUENCE [LARGE SCALE GENOMIC DNA]</scope>
    <source>
        <strain evidence="5">C18/9</strain>
    </source>
</reference>
<dbReference type="PANTHER" id="PTHR19857">
    <property type="entry name" value="MITOCHONDRIAL DIVISION PROTEIN 1-RELATED"/>
    <property type="match status" value="1"/>
</dbReference>
<proteinExistence type="predicted"/>
<dbReference type="InterPro" id="IPR051179">
    <property type="entry name" value="WD_repeat_multifunction"/>
</dbReference>
<name>A0A284S2I0_ARMOS</name>
<protein>
    <submittedName>
        <fullName evidence="4">Uncharacterized protein</fullName>
    </submittedName>
</protein>
<dbReference type="SMART" id="SM00320">
    <property type="entry name" value="WD40"/>
    <property type="match status" value="4"/>
</dbReference>
<dbReference type="Gene3D" id="2.130.10.10">
    <property type="entry name" value="YVTN repeat-like/Quinoprotein amine dehydrogenase"/>
    <property type="match status" value="2"/>
</dbReference>
<dbReference type="OMA" id="THIYDTH"/>
<dbReference type="PROSITE" id="PS50082">
    <property type="entry name" value="WD_REPEATS_2"/>
    <property type="match status" value="1"/>
</dbReference>
<dbReference type="InterPro" id="IPR015943">
    <property type="entry name" value="WD40/YVTN_repeat-like_dom_sf"/>
</dbReference>
<dbReference type="PANTHER" id="PTHR19857:SF8">
    <property type="entry name" value="ANGIO-ASSOCIATED MIGRATORY CELL PROTEIN"/>
    <property type="match status" value="1"/>
</dbReference>